<proteinExistence type="predicted"/>
<dbReference type="RefSeq" id="WP_277859633.1">
    <property type="nucleotide sequence ID" value="NZ_JARRAG010000001.1"/>
</dbReference>
<evidence type="ECO:0000313" key="3">
    <source>
        <dbReference type="Proteomes" id="UP001216907"/>
    </source>
</evidence>
<accession>A0ABT6F6U4</accession>
<dbReference type="EMBL" id="JARRAG010000001">
    <property type="protein sequence ID" value="MDG3003279.1"/>
    <property type="molecule type" value="Genomic_DNA"/>
</dbReference>
<dbReference type="Proteomes" id="UP001216907">
    <property type="component" value="Unassembled WGS sequence"/>
</dbReference>
<gene>
    <name evidence="2" type="ORF">PZE19_05835</name>
</gene>
<protein>
    <submittedName>
        <fullName evidence="2">Uncharacterized protein</fullName>
    </submittedName>
</protein>
<feature type="compositionally biased region" description="Basic and acidic residues" evidence="1">
    <location>
        <begin position="164"/>
        <end position="173"/>
    </location>
</feature>
<name>A0ABT6F6U4_9BACT</name>
<reference evidence="2 3" key="1">
    <citation type="submission" date="2023-03" db="EMBL/GenBank/DDBJ databases">
        <title>Paludisphaera mucosa sp. nov. a novel planctomycete from northern fen.</title>
        <authorList>
            <person name="Ivanova A."/>
        </authorList>
    </citation>
    <scope>NUCLEOTIDE SEQUENCE [LARGE SCALE GENOMIC DNA]</scope>
    <source>
        <strain evidence="2 3">Pla2</strain>
    </source>
</reference>
<feature type="region of interest" description="Disordered" evidence="1">
    <location>
        <begin position="160"/>
        <end position="204"/>
    </location>
</feature>
<sequence length="204" mass="22996">MILLVMWKTPVPPAEFPALAAELHRAKSLAEGRARASRELVWELNQDGIEREGRRLYDDAKVDYDECIAYLKSALIRGFNGEDQRVLRGKLEKAEDRASRFLRWCDSLLDRTMFGTDIGDMASLLLDLTKWWASTNEAAIQKLADEVELCRWKSWEELIGEGSDPTRSRDEGLKPAPGSILKLSRPGAEPGPYPVDDNPALPDK</sequence>
<evidence type="ECO:0000256" key="1">
    <source>
        <dbReference type="SAM" id="MobiDB-lite"/>
    </source>
</evidence>
<organism evidence="2 3">
    <name type="scientific">Paludisphaera mucosa</name>
    <dbReference type="NCBI Taxonomy" id="3030827"/>
    <lineage>
        <taxon>Bacteria</taxon>
        <taxon>Pseudomonadati</taxon>
        <taxon>Planctomycetota</taxon>
        <taxon>Planctomycetia</taxon>
        <taxon>Isosphaerales</taxon>
        <taxon>Isosphaeraceae</taxon>
        <taxon>Paludisphaera</taxon>
    </lineage>
</organism>
<comment type="caution">
    <text evidence="2">The sequence shown here is derived from an EMBL/GenBank/DDBJ whole genome shotgun (WGS) entry which is preliminary data.</text>
</comment>
<keyword evidence="3" id="KW-1185">Reference proteome</keyword>
<evidence type="ECO:0000313" key="2">
    <source>
        <dbReference type="EMBL" id="MDG3003279.1"/>
    </source>
</evidence>